<sequence length="147" mass="15584">MRLSAIIVRLAELGIKLPVQTHVDDSTTIADADGSEICVIDPNHQRDDSTVFEITALLVGLINVASTPVAKTSLDPSDIGAEAVDIANELGAVLQGRNTAACFIALSMVLGASAAMAERPDFDGMMKRIETGARDSFLRTMREQGRG</sequence>
<accession>A0ABR9GXC8</accession>
<organism evidence="1 2">
    <name type="scientific">Aminobacter carboxidus</name>
    <dbReference type="NCBI Taxonomy" id="376165"/>
    <lineage>
        <taxon>Bacteria</taxon>
        <taxon>Pseudomonadati</taxon>
        <taxon>Pseudomonadota</taxon>
        <taxon>Alphaproteobacteria</taxon>
        <taxon>Hyphomicrobiales</taxon>
        <taxon>Phyllobacteriaceae</taxon>
        <taxon>Aminobacter</taxon>
    </lineage>
</organism>
<evidence type="ECO:0000313" key="1">
    <source>
        <dbReference type="EMBL" id="MBE1208163.1"/>
    </source>
</evidence>
<dbReference type="EMBL" id="JACZEP010000017">
    <property type="protein sequence ID" value="MBE1208163.1"/>
    <property type="molecule type" value="Genomic_DNA"/>
</dbReference>
<dbReference type="Proteomes" id="UP000598227">
    <property type="component" value="Unassembled WGS sequence"/>
</dbReference>
<reference evidence="1 2" key="1">
    <citation type="submission" date="2020-09" db="EMBL/GenBank/DDBJ databases">
        <title>Draft Genome Sequence of Aminobacter carboxidus type strain DSM 1086, a soil Gram-negative carboxydobacterium.</title>
        <authorList>
            <person name="Turrini P."/>
            <person name="Tescari M."/>
            <person name="Artuso I."/>
            <person name="Lugli G.A."/>
            <person name="Frangipani E."/>
            <person name="Ventura M."/>
            <person name="Visca P."/>
        </authorList>
    </citation>
    <scope>NUCLEOTIDE SEQUENCE [LARGE SCALE GENOMIC DNA]</scope>
    <source>
        <strain evidence="1 2">DSM 1086</strain>
    </source>
</reference>
<name>A0ABR9GXC8_9HYPH</name>
<evidence type="ECO:0000313" key="2">
    <source>
        <dbReference type="Proteomes" id="UP000598227"/>
    </source>
</evidence>
<proteinExistence type="predicted"/>
<keyword evidence="2" id="KW-1185">Reference proteome</keyword>
<gene>
    <name evidence="1" type="ORF">IHE39_28110</name>
</gene>
<dbReference type="RefSeq" id="WP_192568836.1">
    <property type="nucleotide sequence ID" value="NZ_JACZEP010000017.1"/>
</dbReference>
<protein>
    <submittedName>
        <fullName evidence="1">Uncharacterized protein</fullName>
    </submittedName>
</protein>
<comment type="caution">
    <text evidence="1">The sequence shown here is derived from an EMBL/GenBank/DDBJ whole genome shotgun (WGS) entry which is preliminary data.</text>
</comment>